<dbReference type="PATRIC" id="fig|1029756.8.peg.617"/>
<dbReference type="Proteomes" id="UP000018542">
    <property type="component" value="Chromosome"/>
</dbReference>
<gene>
    <name evidence="3" type="ORF">W911_02930</name>
</gene>
<dbReference type="RefSeq" id="WP_023786009.1">
    <property type="nucleotide sequence ID" value="NC_022997.1"/>
</dbReference>
<protein>
    <submittedName>
        <fullName evidence="3">FkbM family methyltransferase</fullName>
    </submittedName>
</protein>
<organism evidence="3 4">
    <name type="scientific">Hyphomicrobium nitrativorans NL23</name>
    <dbReference type="NCBI Taxonomy" id="1029756"/>
    <lineage>
        <taxon>Bacteria</taxon>
        <taxon>Pseudomonadati</taxon>
        <taxon>Pseudomonadota</taxon>
        <taxon>Alphaproteobacteria</taxon>
        <taxon>Hyphomicrobiales</taxon>
        <taxon>Hyphomicrobiaceae</taxon>
        <taxon>Hyphomicrobium</taxon>
    </lineage>
</organism>
<evidence type="ECO:0000259" key="2">
    <source>
        <dbReference type="Pfam" id="PF05050"/>
    </source>
</evidence>
<keyword evidence="1" id="KW-0472">Membrane</keyword>
<proteinExistence type="predicted"/>
<dbReference type="PANTHER" id="PTHR34203:SF15">
    <property type="entry name" value="SLL1173 PROTEIN"/>
    <property type="match status" value="1"/>
</dbReference>
<dbReference type="HOGENOM" id="CLU_080160_0_0_5"/>
<dbReference type="PANTHER" id="PTHR34203">
    <property type="entry name" value="METHYLTRANSFERASE, FKBM FAMILY PROTEIN"/>
    <property type="match status" value="1"/>
</dbReference>
<dbReference type="InterPro" id="IPR029063">
    <property type="entry name" value="SAM-dependent_MTases_sf"/>
</dbReference>
<dbReference type="InterPro" id="IPR052514">
    <property type="entry name" value="SAM-dependent_MTase"/>
</dbReference>
<evidence type="ECO:0000256" key="1">
    <source>
        <dbReference type="SAM" id="Phobius"/>
    </source>
</evidence>
<keyword evidence="3" id="KW-0808">Transferase</keyword>
<dbReference type="OrthoDB" id="7542440at2"/>
<sequence length="277" mass="30013">MAETEDATPERAWGAYAPAGVSALCIGAIRSGLVHGAMRRPFRRVMQSRSPVCDVEVDGIKLRCWIGENFTEQMLVERGLHKDAPGIRRIESVLAPGDVFVDIGANCGLFTLFAARAVGPKGRVLAIEPSPKMVRRIRFNVAANLAEHVTIVQAAVGAEDGSATLYGGEHPGLASLCADVGGSGTEVPVAPLLSLVQRAGLDRIDVLKIDIEGYEDRALVPFLRTAQRALWPRLILIEKDHAARWETDCLAALHDAGYRDIWTDGSDLLLERPRSFA</sequence>
<keyword evidence="4" id="KW-1185">Reference proteome</keyword>
<dbReference type="GO" id="GO:0032259">
    <property type="term" value="P:methylation"/>
    <property type="evidence" value="ECO:0007669"/>
    <property type="project" value="UniProtKB-KW"/>
</dbReference>
<dbReference type="KEGG" id="hni:W911_02930"/>
<dbReference type="Pfam" id="PF05050">
    <property type="entry name" value="Methyltransf_21"/>
    <property type="match status" value="1"/>
</dbReference>
<dbReference type="CDD" id="cd02440">
    <property type="entry name" value="AdoMet_MTases"/>
    <property type="match status" value="1"/>
</dbReference>
<dbReference type="STRING" id="1029756.W911_02930"/>
<reference evidence="3 4" key="1">
    <citation type="journal article" date="2014" name="Genome Announc.">
        <title>Complete Genome Sequence of Hyphomicrobium nitrativorans Strain NL23, a Denitrifying Bacterium Isolated from Biofilm of a Methanol-Fed Denitrification System Treating Seawater at the Montreal Biodome.</title>
        <authorList>
            <person name="Martineau C."/>
            <person name="Villeneuve C."/>
            <person name="Mauffrey F."/>
            <person name="Villemur R."/>
        </authorList>
    </citation>
    <scope>NUCLEOTIDE SEQUENCE [LARGE SCALE GENOMIC DNA]</scope>
    <source>
        <strain evidence="3">NL23</strain>
    </source>
</reference>
<dbReference type="NCBIfam" id="TIGR01444">
    <property type="entry name" value="fkbM_fam"/>
    <property type="match status" value="1"/>
</dbReference>
<keyword evidence="1" id="KW-1133">Transmembrane helix</keyword>
<accession>V5SCA1</accession>
<dbReference type="SUPFAM" id="SSF53335">
    <property type="entry name" value="S-adenosyl-L-methionine-dependent methyltransferases"/>
    <property type="match status" value="1"/>
</dbReference>
<evidence type="ECO:0000313" key="3">
    <source>
        <dbReference type="EMBL" id="AHB47599.1"/>
    </source>
</evidence>
<keyword evidence="1" id="KW-0812">Transmembrane</keyword>
<feature type="transmembrane region" description="Helical" evidence="1">
    <location>
        <begin position="15"/>
        <end position="38"/>
    </location>
</feature>
<dbReference type="GO" id="GO:0008168">
    <property type="term" value="F:methyltransferase activity"/>
    <property type="evidence" value="ECO:0007669"/>
    <property type="project" value="UniProtKB-KW"/>
</dbReference>
<name>V5SCA1_9HYPH</name>
<dbReference type="AlphaFoldDB" id="V5SCA1"/>
<keyword evidence="3" id="KW-0489">Methyltransferase</keyword>
<dbReference type="InterPro" id="IPR006342">
    <property type="entry name" value="FkbM_mtfrase"/>
</dbReference>
<evidence type="ECO:0000313" key="4">
    <source>
        <dbReference type="Proteomes" id="UP000018542"/>
    </source>
</evidence>
<dbReference type="EMBL" id="CP006912">
    <property type="protein sequence ID" value="AHB47599.1"/>
    <property type="molecule type" value="Genomic_DNA"/>
</dbReference>
<feature type="domain" description="Methyltransferase FkbM" evidence="2">
    <location>
        <begin position="102"/>
        <end position="259"/>
    </location>
</feature>
<dbReference type="Gene3D" id="3.40.50.150">
    <property type="entry name" value="Vaccinia Virus protein VP39"/>
    <property type="match status" value="1"/>
</dbReference>